<dbReference type="PANTHER" id="PTHR38765">
    <property type="entry name" value="DUF484 DOMAIN-CONTAINING PROTEIN"/>
    <property type="match status" value="1"/>
</dbReference>
<dbReference type="InterPro" id="IPR007435">
    <property type="entry name" value="DUF484"/>
</dbReference>
<feature type="coiled-coil region" evidence="1">
    <location>
        <begin position="43"/>
        <end position="70"/>
    </location>
</feature>
<keyword evidence="3" id="KW-1185">Reference proteome</keyword>
<dbReference type="HOGENOM" id="CLU_073320_1_0_4"/>
<proteinExistence type="predicted"/>
<evidence type="ECO:0000313" key="2">
    <source>
        <dbReference type="EMBL" id="CAJ47760.1"/>
    </source>
</evidence>
<reference evidence="2 3" key="1">
    <citation type="journal article" date="2006" name="J. Bacteriol.">
        <title>Comparison of the genome sequence of the poultry pathogen Bordetella avium with those of B. bronchiseptica, B. pertussis, and B. parapertussis reveals extensive diversity in surface structures associated with host interaction.</title>
        <authorList>
            <person name="Sebaihia M."/>
            <person name="Preston A."/>
            <person name="Maskell D.J."/>
            <person name="Kuzmiak H."/>
            <person name="Connell T.D."/>
            <person name="King N.D."/>
            <person name="Orndorff P.E."/>
            <person name="Miyamoto D.M."/>
            <person name="Thomson N.R."/>
            <person name="Harris D."/>
            <person name="Goble A."/>
            <person name="Lord A."/>
            <person name="Murphy L."/>
            <person name="Quail M.A."/>
            <person name="Rutter S."/>
            <person name="Squares R."/>
            <person name="Squares S."/>
            <person name="Woodward J."/>
            <person name="Parkhill J."/>
            <person name="Temple L.M."/>
        </authorList>
    </citation>
    <scope>NUCLEOTIDE SEQUENCE [LARGE SCALE GENOMIC DNA]</scope>
    <source>
        <strain evidence="2 3">197N</strain>
    </source>
</reference>
<gene>
    <name evidence="2" type="ordered locus">BAV0154</name>
</gene>
<protein>
    <recommendedName>
        <fullName evidence="4">DUF484 family protein</fullName>
    </recommendedName>
</protein>
<dbReference type="KEGG" id="bav:BAV0154"/>
<dbReference type="Proteomes" id="UP000001977">
    <property type="component" value="Chromosome"/>
</dbReference>
<evidence type="ECO:0000313" key="3">
    <source>
        <dbReference type="Proteomes" id="UP000001977"/>
    </source>
</evidence>
<evidence type="ECO:0008006" key="4">
    <source>
        <dbReference type="Google" id="ProtNLM"/>
    </source>
</evidence>
<dbReference type="OrthoDB" id="8525200at2"/>
<dbReference type="Pfam" id="PF04340">
    <property type="entry name" value="DUF484"/>
    <property type="match status" value="1"/>
</dbReference>
<dbReference type="Gene3D" id="3.30.450.40">
    <property type="match status" value="1"/>
</dbReference>
<name>Q2L1A5_BORA1</name>
<dbReference type="PANTHER" id="PTHR38765:SF1">
    <property type="entry name" value="DUF484 DOMAIN-CONTAINING PROTEIN"/>
    <property type="match status" value="1"/>
</dbReference>
<dbReference type="RefSeq" id="WP_012415858.1">
    <property type="nucleotide sequence ID" value="NC_010645.1"/>
</dbReference>
<dbReference type="EMBL" id="AM167904">
    <property type="protein sequence ID" value="CAJ47760.1"/>
    <property type="molecule type" value="Genomic_DNA"/>
</dbReference>
<keyword evidence="1" id="KW-0175">Coiled coil</keyword>
<organism evidence="2 3">
    <name type="scientific">Bordetella avium (strain 197N)</name>
    <dbReference type="NCBI Taxonomy" id="360910"/>
    <lineage>
        <taxon>Bacteria</taxon>
        <taxon>Pseudomonadati</taxon>
        <taxon>Pseudomonadota</taxon>
        <taxon>Betaproteobacteria</taxon>
        <taxon>Burkholderiales</taxon>
        <taxon>Alcaligenaceae</taxon>
        <taxon>Bordetella</taxon>
    </lineage>
</organism>
<dbReference type="InterPro" id="IPR029016">
    <property type="entry name" value="GAF-like_dom_sf"/>
</dbReference>
<dbReference type="eggNOG" id="COG3159">
    <property type="taxonomic scope" value="Bacteria"/>
</dbReference>
<sequence>MTTIDPSAEDIARYLQEHPSFFDEHAAIFSNLHIPNPHGGRAISLAERQILTLRERNRSLEWRLNELVRNAGDNEKISQQITLWSERLLRETDTTRLPGEIALGLAEQFNLDHTGLRLWNLAGLPRTGEHAYGADVSDDVRTFADSLKTPYCGNDTGFEAVRWLDSTPKSLALIALRLAPELPSIGLLVLGSDDAARFTPEMGTAFLETIGRLASAALGRLATA</sequence>
<dbReference type="AlphaFoldDB" id="Q2L1A5"/>
<accession>Q2L1A5</accession>
<dbReference type="STRING" id="360910.BAV0154"/>
<evidence type="ECO:0000256" key="1">
    <source>
        <dbReference type="SAM" id="Coils"/>
    </source>
</evidence>